<evidence type="ECO:0000256" key="6">
    <source>
        <dbReference type="PROSITE-ProRule" id="PRU01393"/>
    </source>
</evidence>
<evidence type="ECO:0000256" key="3">
    <source>
        <dbReference type="ARBA" id="ARBA00022786"/>
    </source>
</evidence>
<dbReference type="Pfam" id="PF01088">
    <property type="entry name" value="Peptidase_C12"/>
    <property type="match status" value="1"/>
</dbReference>
<evidence type="ECO:0000256" key="2">
    <source>
        <dbReference type="ARBA" id="ARBA00022670"/>
    </source>
</evidence>
<feature type="region of interest" description="Disordered" evidence="8">
    <location>
        <begin position="1"/>
        <end position="122"/>
    </location>
</feature>
<keyword evidence="11" id="KW-1185">Reference proteome</keyword>
<dbReference type="GO" id="GO:0016579">
    <property type="term" value="P:protein deubiquitination"/>
    <property type="evidence" value="ECO:0007669"/>
    <property type="project" value="TreeGrafter"/>
</dbReference>
<accession>A0A9P4JM51</accession>
<dbReference type="InterPro" id="IPR001578">
    <property type="entry name" value="Peptidase_C12_UCH"/>
</dbReference>
<evidence type="ECO:0000259" key="9">
    <source>
        <dbReference type="PROSITE" id="PS52048"/>
    </source>
</evidence>
<evidence type="ECO:0000256" key="8">
    <source>
        <dbReference type="SAM" id="MobiDB-lite"/>
    </source>
</evidence>
<evidence type="ECO:0000256" key="4">
    <source>
        <dbReference type="ARBA" id="ARBA00022801"/>
    </source>
</evidence>
<sequence>MAQTTRTNASMATVAEEGENDAGAPPLFLSPSASGRSTEAVALNIQPLPKSRKRNVSPDHSPKRAKLSTCAEPAKNDESAVDKSEIPAVDGTQEAEKGDEEAPKTPQRAVAQPQETYPSPPEVQATLHDKKTWQGFCDIESEPDVFSVMIREMGVKDVCVKEVFTMDPEDMSFLPRPIYGLVLLFQYRLLDIEKDDRECPENVWFANQMPNQNSCASLAMLNVLMNTRGVELGENLQQFKEFTSSLSFTPYLRGQEIANFEFVKHIHNSFAKKMDMLQADYELKKRYEHDQKKGRGRKLDKEDSLIEEEANHFIAFTPIDGEVWKLDGMDRVPTSVGQFKPETDDWVELAHQKIMEIMAAGGDLVYTLLAMVRSPQVGLRSSLCANVASLDIVEGRLRMLDRNWVEKVHDNDDVIKALRCPGIFQAGLGITADQLTSAQSCPDAISQSTAEDFADLVGMRMRLLAGNVQLQKELRDRMNEEAEQDEKANERRWDYGPVVATWLKKLAENGYLEQNLE</sequence>
<dbReference type="OrthoDB" id="1924260at2759"/>
<gene>
    <name evidence="10" type="ORF">GQ43DRAFT_399770</name>
</gene>
<proteinExistence type="inferred from homology"/>
<dbReference type="FunFam" id="3.40.532.10:FF:000010">
    <property type="entry name" value="Ubiquitin carboxyl-terminal hydrolase"/>
    <property type="match status" value="1"/>
</dbReference>
<feature type="compositionally biased region" description="Basic and acidic residues" evidence="8">
    <location>
        <begin position="74"/>
        <end position="85"/>
    </location>
</feature>
<feature type="active site" description="Nucleophile" evidence="6">
    <location>
        <position position="215"/>
    </location>
</feature>
<dbReference type="PANTHER" id="PTHR10589">
    <property type="entry name" value="UBIQUITIN CARBOXYL-TERMINAL HYDROLASE"/>
    <property type="match status" value="1"/>
</dbReference>
<dbReference type="Proteomes" id="UP000799536">
    <property type="component" value="Unassembled WGS sequence"/>
</dbReference>
<keyword evidence="5 6" id="KW-0788">Thiol protease</keyword>
<keyword evidence="4 6" id="KW-0378">Hydrolase</keyword>
<comment type="similarity">
    <text evidence="6 7">Belongs to the peptidase C12 family.</text>
</comment>
<dbReference type="EC" id="3.4.19.12" evidence="7"/>
<dbReference type="AlphaFoldDB" id="A0A9P4JM51"/>
<dbReference type="EMBL" id="ML994104">
    <property type="protein sequence ID" value="KAF2198988.1"/>
    <property type="molecule type" value="Genomic_DNA"/>
</dbReference>
<comment type="caution">
    <text evidence="10">The sequence shown here is derived from an EMBL/GenBank/DDBJ whole genome shotgun (WGS) entry which is preliminary data.</text>
</comment>
<feature type="domain" description="UCH catalytic" evidence="9">
    <location>
        <begin position="135"/>
        <end position="373"/>
    </location>
</feature>
<dbReference type="InterPro" id="IPR036959">
    <property type="entry name" value="Peptidase_C12_UCH_sf"/>
</dbReference>
<name>A0A9P4JM51_9PLEO</name>
<keyword evidence="3 6" id="KW-0833">Ubl conjugation pathway</keyword>
<protein>
    <recommendedName>
        <fullName evidence="7">Ubiquitin carboxyl-terminal hydrolase</fullName>
        <ecNumber evidence="7">3.4.19.12</ecNumber>
    </recommendedName>
</protein>
<feature type="compositionally biased region" description="Basic and acidic residues" evidence="8">
    <location>
        <begin position="94"/>
        <end position="103"/>
    </location>
</feature>
<feature type="site" description="Transition state stabilizer" evidence="6">
    <location>
        <position position="208"/>
    </location>
</feature>
<dbReference type="GO" id="GO:0006511">
    <property type="term" value="P:ubiquitin-dependent protein catabolic process"/>
    <property type="evidence" value="ECO:0007669"/>
    <property type="project" value="UniProtKB-UniRule"/>
</dbReference>
<keyword evidence="2 6" id="KW-0645">Protease</keyword>
<reference evidence="10" key="1">
    <citation type="journal article" date="2020" name="Stud. Mycol.">
        <title>101 Dothideomycetes genomes: a test case for predicting lifestyles and emergence of pathogens.</title>
        <authorList>
            <person name="Haridas S."/>
            <person name="Albert R."/>
            <person name="Binder M."/>
            <person name="Bloem J."/>
            <person name="Labutti K."/>
            <person name="Salamov A."/>
            <person name="Andreopoulos B."/>
            <person name="Baker S."/>
            <person name="Barry K."/>
            <person name="Bills G."/>
            <person name="Bluhm B."/>
            <person name="Cannon C."/>
            <person name="Castanera R."/>
            <person name="Culley D."/>
            <person name="Daum C."/>
            <person name="Ezra D."/>
            <person name="Gonzalez J."/>
            <person name="Henrissat B."/>
            <person name="Kuo A."/>
            <person name="Liang C."/>
            <person name="Lipzen A."/>
            <person name="Lutzoni F."/>
            <person name="Magnuson J."/>
            <person name="Mondo S."/>
            <person name="Nolan M."/>
            <person name="Ohm R."/>
            <person name="Pangilinan J."/>
            <person name="Park H.-J."/>
            <person name="Ramirez L."/>
            <person name="Alfaro M."/>
            <person name="Sun H."/>
            <person name="Tritt A."/>
            <person name="Yoshinaga Y."/>
            <person name="Zwiers L.-H."/>
            <person name="Turgeon B."/>
            <person name="Goodwin S."/>
            <person name="Spatafora J."/>
            <person name="Crous P."/>
            <person name="Grigoriev I."/>
        </authorList>
    </citation>
    <scope>NUCLEOTIDE SEQUENCE</scope>
    <source>
        <strain evidence="10">ATCC 74209</strain>
    </source>
</reference>
<comment type="catalytic activity">
    <reaction evidence="1 6 7">
        <text>Thiol-dependent hydrolysis of ester, thioester, amide, peptide and isopeptide bonds formed by the C-terminal Gly of ubiquitin (a 76-residue protein attached to proteins as an intracellular targeting signal).</text>
        <dbReference type="EC" id="3.4.19.12"/>
    </reaction>
</comment>
<feature type="site" description="Important for enzyme activity" evidence="6">
    <location>
        <position position="327"/>
    </location>
</feature>
<dbReference type="GO" id="GO:0005737">
    <property type="term" value="C:cytoplasm"/>
    <property type="evidence" value="ECO:0007669"/>
    <property type="project" value="TreeGrafter"/>
</dbReference>
<evidence type="ECO:0000256" key="5">
    <source>
        <dbReference type="ARBA" id="ARBA00022807"/>
    </source>
</evidence>
<dbReference type="PANTHER" id="PTHR10589:SF29">
    <property type="entry name" value="UBIQUITIN CARBOXYL-TERMINAL HYDROLASE"/>
    <property type="match status" value="1"/>
</dbReference>
<evidence type="ECO:0000313" key="10">
    <source>
        <dbReference type="EMBL" id="KAF2198988.1"/>
    </source>
</evidence>
<organism evidence="10 11">
    <name type="scientific">Delitschia confertaspora ATCC 74209</name>
    <dbReference type="NCBI Taxonomy" id="1513339"/>
    <lineage>
        <taxon>Eukaryota</taxon>
        <taxon>Fungi</taxon>
        <taxon>Dikarya</taxon>
        <taxon>Ascomycota</taxon>
        <taxon>Pezizomycotina</taxon>
        <taxon>Dothideomycetes</taxon>
        <taxon>Pleosporomycetidae</taxon>
        <taxon>Pleosporales</taxon>
        <taxon>Delitschiaceae</taxon>
        <taxon>Delitschia</taxon>
    </lineage>
</organism>
<dbReference type="SUPFAM" id="SSF54001">
    <property type="entry name" value="Cysteine proteinases"/>
    <property type="match status" value="1"/>
</dbReference>
<dbReference type="InterPro" id="IPR038765">
    <property type="entry name" value="Papain-like_cys_pep_sf"/>
</dbReference>
<dbReference type="Gene3D" id="3.40.532.10">
    <property type="entry name" value="Peptidase C12, ubiquitin carboxyl-terminal hydrolase"/>
    <property type="match status" value="1"/>
</dbReference>
<dbReference type="PRINTS" id="PR00707">
    <property type="entry name" value="UBCTHYDRLASE"/>
</dbReference>
<feature type="compositionally biased region" description="Polar residues" evidence="8">
    <location>
        <begin position="1"/>
        <end position="11"/>
    </location>
</feature>
<evidence type="ECO:0000256" key="7">
    <source>
        <dbReference type="RuleBase" id="RU361215"/>
    </source>
</evidence>
<evidence type="ECO:0000256" key="1">
    <source>
        <dbReference type="ARBA" id="ARBA00000707"/>
    </source>
</evidence>
<dbReference type="GO" id="GO:0004843">
    <property type="term" value="F:cysteine-type deubiquitinase activity"/>
    <property type="evidence" value="ECO:0007669"/>
    <property type="project" value="UniProtKB-UniRule"/>
</dbReference>
<feature type="active site" description="Proton donor" evidence="6">
    <location>
        <position position="312"/>
    </location>
</feature>
<dbReference type="PROSITE" id="PS52048">
    <property type="entry name" value="UCH_DOMAIN"/>
    <property type="match status" value="1"/>
</dbReference>
<evidence type="ECO:0000313" key="11">
    <source>
        <dbReference type="Proteomes" id="UP000799536"/>
    </source>
</evidence>